<protein>
    <submittedName>
        <fullName evidence="1">Uncharacterized protein</fullName>
    </submittedName>
</protein>
<reference evidence="1" key="1">
    <citation type="journal article" date="2021" name="New Phytol.">
        <title>Evolutionary innovations through gain and loss of genes in the ectomycorrhizal Boletales.</title>
        <authorList>
            <person name="Wu G."/>
            <person name="Miyauchi S."/>
            <person name="Morin E."/>
            <person name="Kuo A."/>
            <person name="Drula E."/>
            <person name="Varga T."/>
            <person name="Kohler A."/>
            <person name="Feng B."/>
            <person name="Cao Y."/>
            <person name="Lipzen A."/>
            <person name="Daum C."/>
            <person name="Hundley H."/>
            <person name="Pangilinan J."/>
            <person name="Johnson J."/>
            <person name="Barry K."/>
            <person name="LaButti K."/>
            <person name="Ng V."/>
            <person name="Ahrendt S."/>
            <person name="Min B."/>
            <person name="Choi I.G."/>
            <person name="Park H."/>
            <person name="Plett J.M."/>
            <person name="Magnuson J."/>
            <person name="Spatafora J.W."/>
            <person name="Nagy L.G."/>
            <person name="Henrissat B."/>
            <person name="Grigoriev I.V."/>
            <person name="Yang Z.L."/>
            <person name="Xu J."/>
            <person name="Martin F.M."/>
        </authorList>
    </citation>
    <scope>NUCLEOTIDE SEQUENCE</scope>
    <source>
        <strain evidence="1">KUC20120723A-06</strain>
    </source>
</reference>
<accession>A0ACB8BTZ7</accession>
<proteinExistence type="predicted"/>
<dbReference type="Proteomes" id="UP000790709">
    <property type="component" value="Unassembled WGS sequence"/>
</dbReference>
<comment type="caution">
    <text evidence="1">The sequence shown here is derived from an EMBL/GenBank/DDBJ whole genome shotgun (WGS) entry which is preliminary data.</text>
</comment>
<gene>
    <name evidence="1" type="ORF">BV22DRAFT_1102862</name>
</gene>
<dbReference type="EMBL" id="MU266350">
    <property type="protein sequence ID" value="KAH7928655.1"/>
    <property type="molecule type" value="Genomic_DNA"/>
</dbReference>
<evidence type="ECO:0000313" key="2">
    <source>
        <dbReference type="Proteomes" id="UP000790709"/>
    </source>
</evidence>
<keyword evidence="2" id="KW-1185">Reference proteome</keyword>
<organism evidence="1 2">
    <name type="scientific">Leucogyrophana mollusca</name>
    <dbReference type="NCBI Taxonomy" id="85980"/>
    <lineage>
        <taxon>Eukaryota</taxon>
        <taxon>Fungi</taxon>
        <taxon>Dikarya</taxon>
        <taxon>Basidiomycota</taxon>
        <taxon>Agaricomycotina</taxon>
        <taxon>Agaricomycetes</taxon>
        <taxon>Agaricomycetidae</taxon>
        <taxon>Boletales</taxon>
        <taxon>Boletales incertae sedis</taxon>
        <taxon>Leucogyrophana</taxon>
    </lineage>
</organism>
<name>A0ACB8BTZ7_9AGAM</name>
<evidence type="ECO:0000313" key="1">
    <source>
        <dbReference type="EMBL" id="KAH7928655.1"/>
    </source>
</evidence>
<sequence length="408" mass="44502">MLLTSVSRYGTSPVSNDKAARLEQPYGIHAISVTSRRLHTLANAVLYRSVVLGDERAVILFGQTVDIAREVAKSPPAALASVRASTAGRTITPEFLQSAIKRLAITFAPVSMSNFVFGFTSFKPATKVTNADIAKIISACAGVRTVAIPSHWARCLRDVGVPGQGQKELSDEDKYGERLGRNVTLPGELILSSFTELGQTRIPAPVIEQWRPSAPPTPVHSLPSTPVQTRPSSPEPFAVVGKPVDTLTDPETPPMPVLSHVTHLRIAEPASSWHSPLPLLHLFPALSHIALPRRANANADNDLLFLEGVKTVLQQKGVQMVVVVVFAQPGYYADQNTAEDSDAQENADRIHGVRASSIWQAVEEMRRSDKRVYVAEGSYGMWKQEWEGAEVVASARGPGDWWERTRRS</sequence>